<dbReference type="AlphaFoldDB" id="K2HLV3"/>
<dbReference type="CDD" id="cd00757">
    <property type="entry name" value="ThiF_MoeB_HesA_family"/>
    <property type="match status" value="1"/>
</dbReference>
<gene>
    <name evidence="15" type="ORF">OCGS_1855</name>
</gene>
<evidence type="ECO:0000256" key="4">
    <source>
        <dbReference type="ARBA" id="ARBA00022840"/>
    </source>
</evidence>
<dbReference type="RefSeq" id="WP_007427007.1">
    <property type="nucleotide sequence ID" value="NZ_AMGO01000046.1"/>
</dbReference>
<sequence length="353" mass="37334">MLLALLLAAAIWFGGRRIGWPVQARLTMLALLYVAILAVNVGLPPGNPLRQATGGSAGEWLVLGGVAALVLLYRAGLGRLRGHVRPENRKPELAPGQFAPGEVQRYARHIALREIGGPGQKRLKAAKVLVVGAGGLGSPALLYLTGAGIGTLGVIDDDTVEQTNLQRQIIHTDARTGMPKVFSAELAIRALNPNVAVRPYRRKLTADMATALVEDYDLVLDGTDDIGTRYVVNAACIAARVPLISGALSQWEGQVTIFAPWDGTPCYRCIFPDRPAPGLAPSCAEAGVLGPLPGIVGTIMAAEAIKELTGAGETLRGRMAIHDALWGENRTILLTPRPDCPDCGHLRRGAAAR</sequence>
<dbReference type="eggNOG" id="COG0476">
    <property type="taxonomic scope" value="Bacteria"/>
</dbReference>
<evidence type="ECO:0000256" key="10">
    <source>
        <dbReference type="ARBA" id="ARBA00075110"/>
    </source>
</evidence>
<accession>K2HLV3</accession>
<protein>
    <recommendedName>
        <fullName evidence="9">Molybdopterin-synthase adenylyltransferase</fullName>
        <ecNumber evidence="8">2.7.7.80</ecNumber>
    </recommendedName>
    <alternativeName>
        <fullName evidence="12">MoaD protein adenylase</fullName>
    </alternativeName>
    <alternativeName>
        <fullName evidence="10">Molybdopterin-converting factor subunit 1 adenylase</fullName>
    </alternativeName>
    <alternativeName>
        <fullName evidence="11">Sulfur carrier protein MoaD adenylyltransferase</fullName>
    </alternativeName>
</protein>
<proteinExistence type="inferred from homology"/>
<evidence type="ECO:0000256" key="9">
    <source>
        <dbReference type="ARBA" id="ARBA00073635"/>
    </source>
</evidence>
<evidence type="ECO:0000313" key="16">
    <source>
        <dbReference type="Proteomes" id="UP000006765"/>
    </source>
</evidence>
<dbReference type="Proteomes" id="UP000006765">
    <property type="component" value="Unassembled WGS sequence"/>
</dbReference>
<comment type="function">
    <text evidence="6">Catalyzes the adenylation by ATP of the carboxyl group of the C-terminal glycine of sulfur carrier protein MoaD.</text>
</comment>
<keyword evidence="13" id="KW-0812">Transmembrane</keyword>
<evidence type="ECO:0000256" key="1">
    <source>
        <dbReference type="ARBA" id="ARBA00009919"/>
    </source>
</evidence>
<dbReference type="InterPro" id="IPR035985">
    <property type="entry name" value="Ubiquitin-activating_enz"/>
</dbReference>
<dbReference type="InterPro" id="IPR000594">
    <property type="entry name" value="ThiF_NAD_FAD-bd"/>
</dbReference>
<reference evidence="15 16" key="1">
    <citation type="journal article" date="2012" name="J. Bacteriol.">
        <title>Draft Genome Sequence of Oceaniovalibus guishaninsula JLT2003T.</title>
        <authorList>
            <person name="Tang K."/>
            <person name="Liu K."/>
            <person name="Jiao N."/>
        </authorList>
    </citation>
    <scope>NUCLEOTIDE SEQUENCE [LARGE SCALE GENOMIC DNA]</scope>
    <source>
        <strain evidence="15 16">JLT2003</strain>
    </source>
</reference>
<dbReference type="Pfam" id="PF00899">
    <property type="entry name" value="ThiF"/>
    <property type="match status" value="1"/>
</dbReference>
<evidence type="ECO:0000256" key="5">
    <source>
        <dbReference type="ARBA" id="ARBA00052218"/>
    </source>
</evidence>
<evidence type="ECO:0000256" key="8">
    <source>
        <dbReference type="ARBA" id="ARBA00066884"/>
    </source>
</evidence>
<evidence type="ECO:0000256" key="6">
    <source>
        <dbReference type="ARBA" id="ARBA00055169"/>
    </source>
</evidence>
<comment type="subunit">
    <text evidence="7">Homodimer. Forms a stable heterotetrameric complex of 2 MoeB and 2 MoaD during adenylation of MoaD.</text>
</comment>
<dbReference type="EC" id="2.7.7.80" evidence="8"/>
<dbReference type="EMBL" id="AMGO01000046">
    <property type="protein sequence ID" value="EKE43874.1"/>
    <property type="molecule type" value="Genomic_DNA"/>
</dbReference>
<dbReference type="SUPFAM" id="SSF69572">
    <property type="entry name" value="Activating enzymes of the ubiquitin-like proteins"/>
    <property type="match status" value="1"/>
</dbReference>
<organism evidence="15 16">
    <name type="scientific">Oceaniovalibus guishaninsula JLT2003</name>
    <dbReference type="NCBI Taxonomy" id="1231392"/>
    <lineage>
        <taxon>Bacteria</taxon>
        <taxon>Pseudomonadati</taxon>
        <taxon>Pseudomonadota</taxon>
        <taxon>Alphaproteobacteria</taxon>
        <taxon>Rhodobacterales</taxon>
        <taxon>Roseobacteraceae</taxon>
        <taxon>Oceaniovalibus</taxon>
    </lineage>
</organism>
<dbReference type="GO" id="GO:0005524">
    <property type="term" value="F:ATP binding"/>
    <property type="evidence" value="ECO:0007669"/>
    <property type="project" value="UniProtKB-KW"/>
</dbReference>
<evidence type="ECO:0000256" key="12">
    <source>
        <dbReference type="ARBA" id="ARBA00078531"/>
    </source>
</evidence>
<dbReference type="PANTHER" id="PTHR10953">
    <property type="entry name" value="UBIQUITIN-ACTIVATING ENZYME E1"/>
    <property type="match status" value="1"/>
</dbReference>
<keyword evidence="3" id="KW-0547">Nucleotide-binding</keyword>
<keyword evidence="4" id="KW-0067">ATP-binding</keyword>
<dbReference type="FunFam" id="3.40.50.720:FF:000033">
    <property type="entry name" value="Adenylyltransferase and sulfurtransferase MOCS3"/>
    <property type="match status" value="1"/>
</dbReference>
<keyword evidence="13" id="KW-1133">Transmembrane helix</keyword>
<dbReference type="Gene3D" id="3.40.50.720">
    <property type="entry name" value="NAD(P)-binding Rossmann-like Domain"/>
    <property type="match status" value="1"/>
</dbReference>
<evidence type="ECO:0000256" key="2">
    <source>
        <dbReference type="ARBA" id="ARBA00022679"/>
    </source>
</evidence>
<evidence type="ECO:0000256" key="13">
    <source>
        <dbReference type="SAM" id="Phobius"/>
    </source>
</evidence>
<dbReference type="GO" id="GO:0008146">
    <property type="term" value="F:sulfotransferase activity"/>
    <property type="evidence" value="ECO:0007669"/>
    <property type="project" value="TreeGrafter"/>
</dbReference>
<dbReference type="GO" id="GO:0008641">
    <property type="term" value="F:ubiquitin-like modifier activating enzyme activity"/>
    <property type="evidence" value="ECO:0007669"/>
    <property type="project" value="InterPro"/>
</dbReference>
<dbReference type="GO" id="GO:0004792">
    <property type="term" value="F:thiosulfate-cyanide sulfurtransferase activity"/>
    <property type="evidence" value="ECO:0007669"/>
    <property type="project" value="TreeGrafter"/>
</dbReference>
<dbReference type="NCBIfam" id="NF004281">
    <property type="entry name" value="PRK05690.1"/>
    <property type="match status" value="1"/>
</dbReference>
<feature type="transmembrane region" description="Helical" evidence="13">
    <location>
        <begin position="57"/>
        <end position="76"/>
    </location>
</feature>
<dbReference type="InterPro" id="IPR045886">
    <property type="entry name" value="ThiF/MoeB/HesA"/>
</dbReference>
<keyword evidence="16" id="KW-1185">Reference proteome</keyword>
<comment type="catalytic activity">
    <reaction evidence="5">
        <text>[molybdopterin-synthase sulfur-carrier protein]-C-terminal Gly-Gly + ATP + H(+) = [molybdopterin-synthase sulfur-carrier protein]-C-terminal Gly-Gly-AMP + diphosphate</text>
        <dbReference type="Rhea" id="RHEA:43616"/>
        <dbReference type="Rhea" id="RHEA-COMP:12159"/>
        <dbReference type="Rhea" id="RHEA-COMP:12202"/>
        <dbReference type="ChEBI" id="CHEBI:15378"/>
        <dbReference type="ChEBI" id="CHEBI:30616"/>
        <dbReference type="ChEBI" id="CHEBI:33019"/>
        <dbReference type="ChEBI" id="CHEBI:90618"/>
        <dbReference type="ChEBI" id="CHEBI:90778"/>
        <dbReference type="EC" id="2.7.7.80"/>
    </reaction>
</comment>
<evidence type="ECO:0000256" key="7">
    <source>
        <dbReference type="ARBA" id="ARBA00063809"/>
    </source>
</evidence>
<dbReference type="GO" id="GO:0005829">
    <property type="term" value="C:cytosol"/>
    <property type="evidence" value="ECO:0007669"/>
    <property type="project" value="TreeGrafter"/>
</dbReference>
<evidence type="ECO:0000313" key="15">
    <source>
        <dbReference type="EMBL" id="EKE43874.1"/>
    </source>
</evidence>
<evidence type="ECO:0000256" key="3">
    <source>
        <dbReference type="ARBA" id="ARBA00022741"/>
    </source>
</evidence>
<dbReference type="OrthoDB" id="9804286at2"/>
<feature type="transmembrane region" description="Helical" evidence="13">
    <location>
        <begin position="27"/>
        <end position="45"/>
    </location>
</feature>
<feature type="domain" description="THIF-type NAD/FAD binding fold" evidence="14">
    <location>
        <begin position="106"/>
        <end position="341"/>
    </location>
</feature>
<keyword evidence="13" id="KW-0472">Membrane</keyword>
<name>K2HLV3_9RHOB</name>
<evidence type="ECO:0000256" key="11">
    <source>
        <dbReference type="ARBA" id="ARBA00075328"/>
    </source>
</evidence>
<comment type="similarity">
    <text evidence="1">Belongs to the HesA/MoeB/ThiF family.</text>
</comment>
<dbReference type="GO" id="GO:0061605">
    <property type="term" value="F:molybdopterin-synthase adenylyltransferase activity"/>
    <property type="evidence" value="ECO:0007669"/>
    <property type="project" value="UniProtKB-EC"/>
</dbReference>
<evidence type="ECO:0000259" key="14">
    <source>
        <dbReference type="Pfam" id="PF00899"/>
    </source>
</evidence>
<dbReference type="PANTHER" id="PTHR10953:SF102">
    <property type="entry name" value="ADENYLYLTRANSFERASE AND SULFURTRANSFERASE MOCS3"/>
    <property type="match status" value="1"/>
</dbReference>
<dbReference type="STRING" id="1231392.OCGS_1855"/>
<keyword evidence="2" id="KW-0808">Transferase</keyword>
<dbReference type="PATRIC" id="fig|1231392.3.peg.1865"/>
<comment type="caution">
    <text evidence="15">The sequence shown here is derived from an EMBL/GenBank/DDBJ whole genome shotgun (WGS) entry which is preliminary data.</text>
</comment>